<evidence type="ECO:0000313" key="2">
    <source>
        <dbReference type="Proteomes" id="UP000293568"/>
    </source>
</evidence>
<keyword evidence="2" id="KW-1185">Reference proteome</keyword>
<sequence length="283" mass="31120">MSDGPFHLSSNSFEPGFGTGNESKPWNWMLFPFSSIKADVENIYAASIGHGVYGIDAGGVWSKLDAGLDDQTTVNKLQLYSGILTACTSSGLYTYSGGEWSQDGLAVPCYQYLELGKAGYAATEYGLWCRVGSKWEQIAMPDRKVYNFINLPQYIVAGHTSGISMYDRYMDDWAHFELGRAVTGLSVYRGRIVAATDQGELLVGDTRGRFDRISFGKMFVFNVCTLGRTVFACTDRGLFRLANIRNQLALLPVKTGLPVTDVDMTGGSLYMATLFQGVHAMEM</sequence>
<evidence type="ECO:0000313" key="1">
    <source>
        <dbReference type="EMBL" id="QAY67141.1"/>
    </source>
</evidence>
<gene>
    <name evidence="1" type="ORF">ET464_12780</name>
</gene>
<protein>
    <submittedName>
        <fullName evidence="1">Uncharacterized protein</fullName>
    </submittedName>
</protein>
<dbReference type="EMBL" id="CP035492">
    <property type="protein sequence ID" value="QAY67141.1"/>
    <property type="molecule type" value="Genomic_DNA"/>
</dbReference>
<proteinExistence type="predicted"/>
<accession>A0A4V0YFB6</accession>
<dbReference type="Proteomes" id="UP000293568">
    <property type="component" value="Chromosome"/>
</dbReference>
<dbReference type="OrthoDB" id="2545093at2"/>
<name>A0A4V0YFB6_9BACL</name>
<dbReference type="RefSeq" id="WP_129441451.1">
    <property type="nucleotide sequence ID" value="NZ_CP035492.1"/>
</dbReference>
<dbReference type="AlphaFoldDB" id="A0A4V0YFB6"/>
<organism evidence="1 2">
    <name type="scientific">Paenibacillus protaetiae</name>
    <dbReference type="NCBI Taxonomy" id="2509456"/>
    <lineage>
        <taxon>Bacteria</taxon>
        <taxon>Bacillati</taxon>
        <taxon>Bacillota</taxon>
        <taxon>Bacilli</taxon>
        <taxon>Bacillales</taxon>
        <taxon>Paenibacillaceae</taxon>
        <taxon>Paenibacillus</taxon>
    </lineage>
</organism>
<reference evidence="1 2" key="1">
    <citation type="submission" date="2019-01" db="EMBL/GenBank/DDBJ databases">
        <title>Genome sequencing of strain FW100M-2.</title>
        <authorList>
            <person name="Heo J."/>
            <person name="Kim S.-J."/>
            <person name="Kim J.-S."/>
            <person name="Hong S.-B."/>
            <person name="Kwon S.-W."/>
        </authorList>
    </citation>
    <scope>NUCLEOTIDE SEQUENCE [LARGE SCALE GENOMIC DNA]</scope>
    <source>
        <strain evidence="1 2">FW100M-2</strain>
    </source>
</reference>
<dbReference type="KEGG" id="pprt:ET464_12780"/>